<dbReference type="PANTHER" id="PTHR30055">
    <property type="entry name" value="HTH-TYPE TRANSCRIPTIONAL REGULATOR RUTR"/>
    <property type="match status" value="1"/>
</dbReference>
<dbReference type="InterPro" id="IPR036271">
    <property type="entry name" value="Tet_transcr_reg_TetR-rel_C_sf"/>
</dbReference>
<keyword evidence="2" id="KW-0238">DNA-binding</keyword>
<dbReference type="Pfam" id="PF00440">
    <property type="entry name" value="TetR_N"/>
    <property type="match status" value="1"/>
</dbReference>
<evidence type="ECO:0000256" key="3">
    <source>
        <dbReference type="ARBA" id="ARBA00023163"/>
    </source>
</evidence>
<proteinExistence type="predicted"/>
<evidence type="ECO:0000259" key="4">
    <source>
        <dbReference type="Pfam" id="PF00440"/>
    </source>
</evidence>
<dbReference type="RefSeq" id="WP_068432456.1">
    <property type="nucleotide sequence ID" value="NZ_LVHI01000041.1"/>
</dbReference>
<evidence type="ECO:0000256" key="1">
    <source>
        <dbReference type="ARBA" id="ARBA00023015"/>
    </source>
</evidence>
<dbReference type="EMBL" id="LVHI01000041">
    <property type="protein sequence ID" value="OAK51082.1"/>
    <property type="molecule type" value="Genomic_DNA"/>
</dbReference>
<dbReference type="InterPro" id="IPR050109">
    <property type="entry name" value="HTH-type_TetR-like_transc_reg"/>
</dbReference>
<dbReference type="SUPFAM" id="SSF48498">
    <property type="entry name" value="Tetracyclin repressor-like, C-terminal domain"/>
    <property type="match status" value="1"/>
</dbReference>
<evidence type="ECO:0008006" key="8">
    <source>
        <dbReference type="Google" id="ProtNLM"/>
    </source>
</evidence>
<evidence type="ECO:0000259" key="5">
    <source>
        <dbReference type="Pfam" id="PF16859"/>
    </source>
</evidence>
<protein>
    <recommendedName>
        <fullName evidence="8">DNA-binding transcriptional regulator, AcrR family</fullName>
    </recommendedName>
</protein>
<dbReference type="Gene3D" id="1.10.357.10">
    <property type="entry name" value="Tetracycline Repressor, domain 2"/>
    <property type="match status" value="1"/>
</dbReference>
<evidence type="ECO:0000313" key="7">
    <source>
        <dbReference type="Proteomes" id="UP000077519"/>
    </source>
</evidence>
<evidence type="ECO:0000313" key="6">
    <source>
        <dbReference type="EMBL" id="OAK51082.1"/>
    </source>
</evidence>
<dbReference type="InterPro" id="IPR011075">
    <property type="entry name" value="TetR_C"/>
</dbReference>
<keyword evidence="7" id="KW-1185">Reference proteome</keyword>
<dbReference type="SUPFAM" id="SSF46689">
    <property type="entry name" value="Homeodomain-like"/>
    <property type="match status" value="1"/>
</dbReference>
<comment type="caution">
    <text evidence="6">The sequence shown here is derived from an EMBL/GenBank/DDBJ whole genome shotgun (WGS) entry which is preliminary data.</text>
</comment>
<dbReference type="InterPro" id="IPR009057">
    <property type="entry name" value="Homeodomain-like_sf"/>
</dbReference>
<feature type="domain" description="HTH tetR-type" evidence="4">
    <location>
        <begin position="32"/>
        <end position="65"/>
    </location>
</feature>
<sequence>MSVTDRRTARPGGRSARVRADVHRAVTELIGEEVDALSIPLVAERAGVAATTVYRRWGDLDALRTEVAMEVLTADGPVPDTGDLHRDLAIWCEFLVTDIARPERTSFLRTVVGSTKDDTGKSHCLDKRELQIDTILGHARDRGEPAPTRDDVMDHVVAPLYFRILFGLGGTDVSYARSLVDRLFQHEARE</sequence>
<dbReference type="PANTHER" id="PTHR30055:SF148">
    <property type="entry name" value="TETR-FAMILY TRANSCRIPTIONAL REGULATOR"/>
    <property type="match status" value="1"/>
</dbReference>
<keyword evidence="3" id="KW-0804">Transcription</keyword>
<accession>A0A177Y6F1</accession>
<keyword evidence="1" id="KW-0805">Transcription regulation</keyword>
<name>A0A177Y6F1_9NOCA</name>
<evidence type="ECO:0000256" key="2">
    <source>
        <dbReference type="ARBA" id="ARBA00023125"/>
    </source>
</evidence>
<reference evidence="6 7" key="1">
    <citation type="submission" date="2016-03" db="EMBL/GenBank/DDBJ databases">
        <title>Genome sequence of Rhodococcus kyotonensis KB10.</title>
        <authorList>
            <person name="Jeong H."/>
            <person name="Hong C.E."/>
            <person name="Jo S.H."/>
            <person name="Park J.M."/>
        </authorList>
    </citation>
    <scope>NUCLEOTIDE SEQUENCE [LARGE SCALE GENOMIC DNA]</scope>
    <source>
        <strain evidence="6 7">KB10</strain>
    </source>
</reference>
<feature type="domain" description="Tetracyclin repressor-like C-terminal" evidence="5">
    <location>
        <begin position="78"/>
        <end position="182"/>
    </location>
</feature>
<gene>
    <name evidence="6" type="ORF">A3K89_14500</name>
</gene>
<dbReference type="Pfam" id="PF16859">
    <property type="entry name" value="TetR_C_11"/>
    <property type="match status" value="1"/>
</dbReference>
<dbReference type="Gene3D" id="1.10.10.60">
    <property type="entry name" value="Homeodomain-like"/>
    <property type="match status" value="1"/>
</dbReference>
<dbReference type="AlphaFoldDB" id="A0A177Y6F1"/>
<dbReference type="Proteomes" id="UP000077519">
    <property type="component" value="Unassembled WGS sequence"/>
</dbReference>
<dbReference type="GO" id="GO:0000976">
    <property type="term" value="F:transcription cis-regulatory region binding"/>
    <property type="evidence" value="ECO:0007669"/>
    <property type="project" value="TreeGrafter"/>
</dbReference>
<dbReference type="InterPro" id="IPR001647">
    <property type="entry name" value="HTH_TetR"/>
</dbReference>
<organism evidence="6 7">
    <name type="scientific">Rhodococcoides kyotonense</name>
    <dbReference type="NCBI Taxonomy" id="398843"/>
    <lineage>
        <taxon>Bacteria</taxon>
        <taxon>Bacillati</taxon>
        <taxon>Actinomycetota</taxon>
        <taxon>Actinomycetes</taxon>
        <taxon>Mycobacteriales</taxon>
        <taxon>Nocardiaceae</taxon>
        <taxon>Rhodococcoides</taxon>
    </lineage>
</organism>
<dbReference type="GO" id="GO:0003700">
    <property type="term" value="F:DNA-binding transcription factor activity"/>
    <property type="evidence" value="ECO:0007669"/>
    <property type="project" value="TreeGrafter"/>
</dbReference>